<reference evidence="2 3" key="1">
    <citation type="journal article" date="2018" name="Nat. Ecol. Evol.">
        <title>Pezizomycetes genomes reveal the molecular basis of ectomycorrhizal truffle lifestyle.</title>
        <authorList>
            <person name="Murat C."/>
            <person name="Payen T."/>
            <person name="Noel B."/>
            <person name="Kuo A."/>
            <person name="Morin E."/>
            <person name="Chen J."/>
            <person name="Kohler A."/>
            <person name="Krizsan K."/>
            <person name="Balestrini R."/>
            <person name="Da Silva C."/>
            <person name="Montanini B."/>
            <person name="Hainaut M."/>
            <person name="Levati E."/>
            <person name="Barry K.W."/>
            <person name="Belfiori B."/>
            <person name="Cichocki N."/>
            <person name="Clum A."/>
            <person name="Dockter R.B."/>
            <person name="Fauchery L."/>
            <person name="Guy J."/>
            <person name="Iotti M."/>
            <person name="Le Tacon F."/>
            <person name="Lindquist E.A."/>
            <person name="Lipzen A."/>
            <person name="Malagnac F."/>
            <person name="Mello A."/>
            <person name="Molinier V."/>
            <person name="Miyauchi S."/>
            <person name="Poulain J."/>
            <person name="Riccioni C."/>
            <person name="Rubini A."/>
            <person name="Sitrit Y."/>
            <person name="Splivallo R."/>
            <person name="Traeger S."/>
            <person name="Wang M."/>
            <person name="Zifcakova L."/>
            <person name="Wipf D."/>
            <person name="Zambonelli A."/>
            <person name="Paolocci F."/>
            <person name="Nowrousian M."/>
            <person name="Ottonello S."/>
            <person name="Baldrian P."/>
            <person name="Spatafora J.W."/>
            <person name="Henrissat B."/>
            <person name="Nagy L.G."/>
            <person name="Aury J.M."/>
            <person name="Wincker P."/>
            <person name="Grigoriev I.V."/>
            <person name="Bonfante P."/>
            <person name="Martin F.M."/>
        </authorList>
    </citation>
    <scope>NUCLEOTIDE SEQUENCE [LARGE SCALE GENOMIC DNA]</scope>
    <source>
        <strain evidence="2 3">ATCC MYA-4762</strain>
    </source>
</reference>
<feature type="region of interest" description="Disordered" evidence="1">
    <location>
        <begin position="367"/>
        <end position="386"/>
    </location>
</feature>
<dbReference type="Proteomes" id="UP000267821">
    <property type="component" value="Unassembled WGS sequence"/>
</dbReference>
<evidence type="ECO:0000313" key="2">
    <source>
        <dbReference type="EMBL" id="RPB29507.1"/>
    </source>
</evidence>
<feature type="region of interest" description="Disordered" evidence="1">
    <location>
        <begin position="60"/>
        <end position="83"/>
    </location>
</feature>
<evidence type="ECO:0000256" key="1">
    <source>
        <dbReference type="SAM" id="MobiDB-lite"/>
    </source>
</evidence>
<feature type="region of interest" description="Disordered" evidence="1">
    <location>
        <begin position="202"/>
        <end position="221"/>
    </location>
</feature>
<accession>A0A3N4M3B9</accession>
<evidence type="ECO:0000313" key="3">
    <source>
        <dbReference type="Proteomes" id="UP000267821"/>
    </source>
</evidence>
<dbReference type="STRING" id="1051890.A0A3N4M3B9"/>
<protein>
    <submittedName>
        <fullName evidence="2">Uncharacterized protein</fullName>
    </submittedName>
</protein>
<keyword evidence="3" id="KW-1185">Reference proteome</keyword>
<dbReference type="AlphaFoldDB" id="A0A3N4M3B9"/>
<dbReference type="InParanoid" id="A0A3N4M3B9"/>
<dbReference type="OrthoDB" id="5600085at2759"/>
<gene>
    <name evidence="2" type="ORF">L211DRAFT_844485</name>
</gene>
<feature type="region of interest" description="Disordered" evidence="1">
    <location>
        <begin position="27"/>
        <end position="48"/>
    </location>
</feature>
<proteinExistence type="predicted"/>
<dbReference type="EMBL" id="ML121527">
    <property type="protein sequence ID" value="RPB29507.1"/>
    <property type="molecule type" value="Genomic_DNA"/>
</dbReference>
<name>A0A3N4M3B9_9PEZI</name>
<sequence>MVTRVKTNSSHIPVSATQSESSLTAFANGHHKPTHKSHHGVHGVSPYTIAGHADHHRHSFLDDEDIHPPVAPRHRRMKSVSDKSSIDLLSLSRAYTTGDPLLGLDNGTLELTPRQPSAVRQIPSRIHPGLSVNTNQAQFTLHENFNQDFLQSASSDTARFSAGLHPSAGWPSFQHFDLDWTYPGLTSSSSGDENDELSIQTTDITQSLPGTGPLPSEASDLGDETYRLSAASSYIGLHQLAGGGRLDDYNVERYLVDFLQTATPLETTKLNLERYLSDGSPQQPGYVDNGLSLPLTGDSGYEGNSSFFTSSYINQQPLQGSTDTIDLLASSNIPSPADTGLLLNMSTPLSPEDENMVWMRKFSNASTYPSTLDQSWHTQSQSQSPR</sequence>
<feature type="compositionally biased region" description="Basic residues" evidence="1">
    <location>
        <begin position="29"/>
        <end position="41"/>
    </location>
</feature>
<organism evidence="2 3">
    <name type="scientific">Terfezia boudieri ATCC MYA-4762</name>
    <dbReference type="NCBI Taxonomy" id="1051890"/>
    <lineage>
        <taxon>Eukaryota</taxon>
        <taxon>Fungi</taxon>
        <taxon>Dikarya</taxon>
        <taxon>Ascomycota</taxon>
        <taxon>Pezizomycotina</taxon>
        <taxon>Pezizomycetes</taxon>
        <taxon>Pezizales</taxon>
        <taxon>Pezizaceae</taxon>
        <taxon>Terfezia</taxon>
    </lineage>
</organism>
<feature type="region of interest" description="Disordered" evidence="1">
    <location>
        <begin position="1"/>
        <end position="20"/>
    </location>
</feature>